<dbReference type="InterPro" id="IPR016152">
    <property type="entry name" value="PTrfase/Anion_transptr"/>
</dbReference>
<sequence length="143" mass="15767">MITTLVNTNLIKLNLEATTKDGVFSELAEMLLKNNRIDNKENFLAGIYEREAQCVTSDMGIAYPHTKNAAVIEPAIAIGVSKTAIEYGADDDQPTVFFMIASPESGDHHIYALQALFEKFGDDLIADMQKATTEQDILDLLIN</sequence>
<evidence type="ECO:0000313" key="3">
    <source>
        <dbReference type="Proteomes" id="UP000032427"/>
    </source>
</evidence>
<dbReference type="PANTHER" id="PTHR47738:SF2">
    <property type="entry name" value="PTS SYSTEM FRUCTOSE-LIKE EIIA COMPONENT"/>
    <property type="match status" value="1"/>
</dbReference>
<name>A0A090K009_9GAMM</name>
<dbReference type="Gene3D" id="3.40.930.10">
    <property type="entry name" value="Mannitol-specific EII, Chain A"/>
    <property type="match status" value="1"/>
</dbReference>
<dbReference type="STRING" id="80852.AWOD_II_0376"/>
<dbReference type="AlphaFoldDB" id="A0A090K009"/>
<dbReference type="KEGG" id="awd:AWOD_II_0376"/>
<dbReference type="CDD" id="cd00211">
    <property type="entry name" value="PTS_IIA_fru"/>
    <property type="match status" value="1"/>
</dbReference>
<accession>A0A090K009</accession>
<dbReference type="PANTHER" id="PTHR47738">
    <property type="entry name" value="PTS SYSTEM FRUCTOSE-LIKE EIIA COMPONENT-RELATED"/>
    <property type="match status" value="1"/>
</dbReference>
<feature type="domain" description="PTS EIIA type-2" evidence="1">
    <location>
        <begin position="4"/>
        <end position="143"/>
    </location>
</feature>
<dbReference type="InterPro" id="IPR051541">
    <property type="entry name" value="PTS_SugarTrans_NitroReg"/>
</dbReference>
<dbReference type="PROSITE" id="PS51094">
    <property type="entry name" value="PTS_EIIA_TYPE_2"/>
    <property type="match status" value="1"/>
</dbReference>
<dbReference type="SUPFAM" id="SSF55804">
    <property type="entry name" value="Phoshotransferase/anion transport protein"/>
    <property type="match status" value="1"/>
</dbReference>
<organism evidence="2 3">
    <name type="scientific">Aliivibrio wodanis</name>
    <dbReference type="NCBI Taxonomy" id="80852"/>
    <lineage>
        <taxon>Bacteria</taxon>
        <taxon>Pseudomonadati</taxon>
        <taxon>Pseudomonadota</taxon>
        <taxon>Gammaproteobacteria</taxon>
        <taxon>Vibrionales</taxon>
        <taxon>Vibrionaceae</taxon>
        <taxon>Aliivibrio</taxon>
    </lineage>
</organism>
<protein>
    <submittedName>
        <fullName evidence="2">PTS system, permease-specific phosphorylation site EIIA component</fullName>
    </submittedName>
</protein>
<evidence type="ECO:0000313" key="2">
    <source>
        <dbReference type="EMBL" id="CED57023.1"/>
    </source>
</evidence>
<dbReference type="PATRIC" id="fig|80852.17.peg.3135"/>
<dbReference type="InterPro" id="IPR002178">
    <property type="entry name" value="PTS_EIIA_type-2_dom"/>
</dbReference>
<proteinExistence type="predicted"/>
<gene>
    <name evidence="2" type="ORF">AWOD_II_0376</name>
</gene>
<keyword evidence="3" id="KW-1185">Reference proteome</keyword>
<dbReference type="OrthoDB" id="9782569at2"/>
<dbReference type="EMBL" id="LN554847">
    <property type="protein sequence ID" value="CED57023.1"/>
    <property type="molecule type" value="Genomic_DNA"/>
</dbReference>
<dbReference type="RefSeq" id="WP_045103704.1">
    <property type="nucleotide sequence ID" value="NZ_LN554847.1"/>
</dbReference>
<dbReference type="Proteomes" id="UP000032427">
    <property type="component" value="Chromosome 2"/>
</dbReference>
<reference evidence="3" key="1">
    <citation type="submission" date="2014-09" db="EMBL/GenBank/DDBJ databases">
        <authorList>
            <person name="Hjerde E."/>
        </authorList>
    </citation>
    <scope>NUCLEOTIDE SEQUENCE [LARGE SCALE GENOMIC DNA]</scope>
    <source>
        <strain evidence="3">06/09/139</strain>
    </source>
</reference>
<dbReference type="Pfam" id="PF00359">
    <property type="entry name" value="PTS_EIIA_2"/>
    <property type="match status" value="1"/>
</dbReference>
<dbReference type="GeneID" id="28542623"/>
<evidence type="ECO:0000259" key="1">
    <source>
        <dbReference type="PROSITE" id="PS51094"/>
    </source>
</evidence>
<dbReference type="HOGENOM" id="CLU_072531_5_1_6"/>